<dbReference type="RefSeq" id="WP_161057604.1">
    <property type="nucleotide sequence ID" value="NZ_WWCT01000027.1"/>
</dbReference>
<keyword evidence="1" id="KW-0732">Signal</keyword>
<gene>
    <name evidence="2" type="ORF">GTP69_26080</name>
</gene>
<dbReference type="Proteomes" id="UP000642144">
    <property type="component" value="Unassembled WGS sequence"/>
</dbReference>
<sequence>MKSVWAALLVALMPVACSAAASCPPSSPDEDWSAACFTGQRAVRQLKREYLARLKFDRSGHAVIVIERPRELVALDRRGVVVVPGIYHAGDFDYPHARAGLGRFRSGAKCGYFDSSNFQVRIPARFDHCEAFDESATVCADCVSYCLDGDCHERVMVGGQGYRLDQRNRVLERFTPPALAQACSGVPPDSVEHTPGNAVLRCPAALNSPFGTVP</sequence>
<keyword evidence="3" id="KW-1185">Reference proteome</keyword>
<name>A0ABW9W7J9_9BURK</name>
<dbReference type="EMBL" id="WWCT01000027">
    <property type="protein sequence ID" value="MYN29881.1"/>
    <property type="molecule type" value="Genomic_DNA"/>
</dbReference>
<evidence type="ECO:0000256" key="1">
    <source>
        <dbReference type="SAM" id="SignalP"/>
    </source>
</evidence>
<proteinExistence type="predicted"/>
<evidence type="ECO:0008006" key="4">
    <source>
        <dbReference type="Google" id="ProtNLM"/>
    </source>
</evidence>
<organism evidence="2 3">
    <name type="scientific">Duganella levis</name>
    <dbReference type="NCBI Taxonomy" id="2692169"/>
    <lineage>
        <taxon>Bacteria</taxon>
        <taxon>Pseudomonadati</taxon>
        <taxon>Pseudomonadota</taxon>
        <taxon>Betaproteobacteria</taxon>
        <taxon>Burkholderiales</taxon>
        <taxon>Oxalobacteraceae</taxon>
        <taxon>Telluria group</taxon>
        <taxon>Duganella</taxon>
    </lineage>
</organism>
<comment type="caution">
    <text evidence="2">The sequence shown here is derived from an EMBL/GenBank/DDBJ whole genome shotgun (WGS) entry which is preliminary data.</text>
</comment>
<feature type="chain" id="PRO_5046835557" description="Lipoprotein" evidence="1">
    <location>
        <begin position="22"/>
        <end position="214"/>
    </location>
</feature>
<evidence type="ECO:0000313" key="2">
    <source>
        <dbReference type="EMBL" id="MYN29881.1"/>
    </source>
</evidence>
<protein>
    <recommendedName>
        <fullName evidence="4">Lipoprotein</fullName>
    </recommendedName>
</protein>
<dbReference type="PROSITE" id="PS51257">
    <property type="entry name" value="PROKAR_LIPOPROTEIN"/>
    <property type="match status" value="1"/>
</dbReference>
<reference evidence="2 3" key="1">
    <citation type="submission" date="2019-12" db="EMBL/GenBank/DDBJ databases">
        <title>Novel species isolated from a subtropical stream in China.</title>
        <authorList>
            <person name="Lu H."/>
        </authorList>
    </citation>
    <scope>NUCLEOTIDE SEQUENCE [LARGE SCALE GENOMIC DNA]</scope>
    <source>
        <strain evidence="2 3">CY42W</strain>
    </source>
</reference>
<accession>A0ABW9W7J9</accession>
<feature type="signal peptide" evidence="1">
    <location>
        <begin position="1"/>
        <end position="21"/>
    </location>
</feature>
<evidence type="ECO:0000313" key="3">
    <source>
        <dbReference type="Proteomes" id="UP000642144"/>
    </source>
</evidence>